<dbReference type="Pfam" id="PF03747">
    <property type="entry name" value="ADP_ribosyl_GH"/>
    <property type="match status" value="1"/>
</dbReference>
<comment type="cofactor">
    <cofactor evidence="1">
        <name>Mg(2+)</name>
        <dbReference type="ChEBI" id="CHEBI:18420"/>
    </cofactor>
    <text evidence="1">Binds 2 magnesium ions per subunit.</text>
</comment>
<dbReference type="AlphaFoldDB" id="A0A846H710"/>
<dbReference type="InterPro" id="IPR050792">
    <property type="entry name" value="ADP-ribosylglycohydrolase"/>
</dbReference>
<keyword evidence="2" id="KW-0378">Hydrolase</keyword>
<evidence type="ECO:0000313" key="2">
    <source>
        <dbReference type="EMBL" id="NEU72853.1"/>
    </source>
</evidence>
<dbReference type="InterPro" id="IPR005502">
    <property type="entry name" value="Ribosyl_crysJ1"/>
</dbReference>
<evidence type="ECO:0000256" key="1">
    <source>
        <dbReference type="PIRSR" id="PIRSR605502-1"/>
    </source>
</evidence>
<keyword evidence="1" id="KW-0460">Magnesium</keyword>
<dbReference type="EMBL" id="JTCM02000014">
    <property type="protein sequence ID" value="NEU72853.1"/>
    <property type="molecule type" value="Genomic_DNA"/>
</dbReference>
<dbReference type="Gene3D" id="1.10.4080.10">
    <property type="entry name" value="ADP-ribosylation/Crystallin J1"/>
    <property type="match status" value="1"/>
</dbReference>
<feature type="binding site" evidence="1">
    <location>
        <position position="54"/>
    </location>
    <ligand>
        <name>Mg(2+)</name>
        <dbReference type="ChEBI" id="CHEBI:18420"/>
        <label>1</label>
    </ligand>
</feature>
<protein>
    <submittedName>
        <fullName evidence="2">ADP-ribosylglycohydrolase family protein</fullName>
    </submittedName>
</protein>
<dbReference type="SUPFAM" id="SSF101478">
    <property type="entry name" value="ADP-ribosylglycohydrolase"/>
    <property type="match status" value="1"/>
</dbReference>
<feature type="binding site" evidence="1">
    <location>
        <position position="264"/>
    </location>
    <ligand>
        <name>Mg(2+)</name>
        <dbReference type="ChEBI" id="CHEBI:18420"/>
        <label>1</label>
    </ligand>
</feature>
<sequence length="417" mass="45987">MTTNDPHLIALCCSLEGLSVGDAFGERFFLHPDVVESLVAARAIPASPWYYTDDTQMALSIVSILRECGEIDQDKLAQSFAKYYVRDRGYGASMHKLLTRIQNGEAWQKVARSLFAGQGSYGNGAAMRVAPVGAYFADDLDLVVTQAKKSAEITHTHPEAIAGAIAVAIAAALALALRDSLPSKEEFLNFILPYIPESEVKSKIRQARDLSEKTHINSAAAILGNGTYISAQDTVPFALWCAAQHLDNYEEALWLTVSGLGDRDTTCAIVGGIVALSAGVKSIPKEWLQAREPLPKWDGETITLFRPTGANELALIRESGYREFPPRLPEQPIFYPVLNEEYAVQIARDWNAATNDTGIGYVTRFQVKADFLSRYSVKTVGALMHQEYWIPAEDLPKFNRNIVGLIEVIAEFRKQTE</sequence>
<feature type="binding site" evidence="1">
    <location>
        <position position="265"/>
    </location>
    <ligand>
        <name>Mg(2+)</name>
        <dbReference type="ChEBI" id="CHEBI:18420"/>
        <label>1</label>
    </ligand>
</feature>
<dbReference type="GO" id="GO:0016787">
    <property type="term" value="F:hydrolase activity"/>
    <property type="evidence" value="ECO:0007669"/>
    <property type="project" value="UniProtKB-KW"/>
</dbReference>
<dbReference type="GO" id="GO:0046872">
    <property type="term" value="F:metal ion binding"/>
    <property type="evidence" value="ECO:0007669"/>
    <property type="project" value="UniProtKB-KW"/>
</dbReference>
<feature type="binding site" evidence="1">
    <location>
        <position position="52"/>
    </location>
    <ligand>
        <name>Mg(2+)</name>
        <dbReference type="ChEBI" id="CHEBI:18420"/>
        <label>1</label>
    </ligand>
</feature>
<reference evidence="2 3" key="1">
    <citation type="journal article" date="2015" name="Genome Announc.">
        <title>Draft Genome Sequence of Cyanobacterium Hassallia byssoidea Strain VB512170, Isolated from Monuments in India.</title>
        <authorList>
            <person name="Singh D."/>
            <person name="Chandrababunaidu M.M."/>
            <person name="Panda A."/>
            <person name="Sen D."/>
            <person name="Bhattacharyya S."/>
            <person name="Adhikary S.P."/>
            <person name="Tripathy S."/>
        </authorList>
    </citation>
    <scope>NUCLEOTIDE SEQUENCE [LARGE SCALE GENOMIC DNA]</scope>
    <source>
        <strain evidence="2 3">VB512170</strain>
    </source>
</reference>
<dbReference type="RefSeq" id="WP_063842291.1">
    <property type="nucleotide sequence ID" value="NZ_JTCM02000014.1"/>
</dbReference>
<keyword evidence="3" id="KW-1185">Reference proteome</keyword>
<organism evidence="2 3">
    <name type="scientific">Hassallia byssoidea VB512170</name>
    <dbReference type="NCBI Taxonomy" id="1304833"/>
    <lineage>
        <taxon>Bacteria</taxon>
        <taxon>Bacillati</taxon>
        <taxon>Cyanobacteriota</taxon>
        <taxon>Cyanophyceae</taxon>
        <taxon>Nostocales</taxon>
        <taxon>Tolypothrichaceae</taxon>
        <taxon>Hassallia</taxon>
    </lineage>
</organism>
<evidence type="ECO:0000313" key="3">
    <source>
        <dbReference type="Proteomes" id="UP000031549"/>
    </source>
</evidence>
<dbReference type="Proteomes" id="UP000031549">
    <property type="component" value="Unassembled WGS sequence"/>
</dbReference>
<gene>
    <name evidence="2" type="ORF">PI95_009790</name>
</gene>
<feature type="binding site" evidence="1">
    <location>
        <position position="53"/>
    </location>
    <ligand>
        <name>Mg(2+)</name>
        <dbReference type="ChEBI" id="CHEBI:18420"/>
        <label>1</label>
    </ligand>
</feature>
<dbReference type="InterPro" id="IPR036705">
    <property type="entry name" value="Ribosyl_crysJ1_sf"/>
</dbReference>
<dbReference type="PANTHER" id="PTHR16222:SF12">
    <property type="entry name" value="ADP-RIBOSYLGLYCOHYDROLASE-RELATED"/>
    <property type="match status" value="1"/>
</dbReference>
<comment type="caution">
    <text evidence="2">The sequence shown here is derived from an EMBL/GenBank/DDBJ whole genome shotgun (WGS) entry which is preliminary data.</text>
</comment>
<name>A0A846H710_9CYAN</name>
<proteinExistence type="predicted"/>
<dbReference type="PANTHER" id="PTHR16222">
    <property type="entry name" value="ADP-RIBOSYLGLYCOHYDROLASE"/>
    <property type="match status" value="1"/>
</dbReference>
<keyword evidence="1" id="KW-0479">Metal-binding</keyword>
<feature type="binding site" evidence="1">
    <location>
        <position position="262"/>
    </location>
    <ligand>
        <name>Mg(2+)</name>
        <dbReference type="ChEBI" id="CHEBI:18420"/>
        <label>1</label>
    </ligand>
</feature>
<accession>A0A846H710</accession>